<dbReference type="AlphaFoldDB" id="A0A840E0N1"/>
<evidence type="ECO:0000256" key="1">
    <source>
        <dbReference type="SAM" id="Phobius"/>
    </source>
</evidence>
<dbReference type="RefSeq" id="WP_183493767.1">
    <property type="nucleotide sequence ID" value="NZ_JACIFF010000001.1"/>
</dbReference>
<gene>
    <name evidence="2" type="ORF">GGR28_000104</name>
</gene>
<keyword evidence="1" id="KW-0472">Membrane</keyword>
<evidence type="ECO:0000313" key="3">
    <source>
        <dbReference type="Proteomes" id="UP000576209"/>
    </source>
</evidence>
<comment type="caution">
    <text evidence="2">The sequence shown here is derived from an EMBL/GenBank/DDBJ whole genome shotgun (WGS) entry which is preliminary data.</text>
</comment>
<proteinExistence type="predicted"/>
<keyword evidence="3" id="KW-1185">Reference proteome</keyword>
<dbReference type="EMBL" id="JACIFF010000001">
    <property type="protein sequence ID" value="MBB4077503.1"/>
    <property type="molecule type" value="Genomic_DNA"/>
</dbReference>
<protein>
    <submittedName>
        <fullName evidence="2">Na+/H+-dicarboxylate symporter</fullName>
    </submittedName>
</protein>
<accession>A0A840E0N1</accession>
<dbReference type="Proteomes" id="UP000576209">
    <property type="component" value="Unassembled WGS sequence"/>
</dbReference>
<keyword evidence="1" id="KW-1133">Transmembrane helix</keyword>
<feature type="transmembrane region" description="Helical" evidence="1">
    <location>
        <begin position="46"/>
        <end position="71"/>
    </location>
</feature>
<evidence type="ECO:0000313" key="2">
    <source>
        <dbReference type="EMBL" id="MBB4077503.1"/>
    </source>
</evidence>
<sequence length="144" mass="16065">MEAVEFIPELGDLYFTLVGCTVLIAVMIFLAFRASRAGEADPRRRVLLPMLAYFGALLALMALLGAFWTLFKYPNVTIDATTLTIGKEAYPIPNLANVRMEAVGRGANTDETVLLIQTKDRKNWAFPGDRYDVRKMYGLLRAAD</sequence>
<feature type="transmembrane region" description="Helical" evidence="1">
    <location>
        <begin position="13"/>
        <end position="34"/>
    </location>
</feature>
<reference evidence="2 3" key="1">
    <citation type="submission" date="2020-08" db="EMBL/GenBank/DDBJ databases">
        <title>Genomic Encyclopedia of Type Strains, Phase IV (KMG-IV): sequencing the most valuable type-strain genomes for metagenomic binning, comparative biology and taxonomic classification.</title>
        <authorList>
            <person name="Goeker M."/>
        </authorList>
    </citation>
    <scope>NUCLEOTIDE SEQUENCE [LARGE SCALE GENOMIC DNA]</scope>
    <source>
        <strain evidence="2 3">DSM 105137</strain>
    </source>
</reference>
<organism evidence="2 3">
    <name type="scientific">Neolewinella aquimaris</name>
    <dbReference type="NCBI Taxonomy" id="1835722"/>
    <lineage>
        <taxon>Bacteria</taxon>
        <taxon>Pseudomonadati</taxon>
        <taxon>Bacteroidota</taxon>
        <taxon>Saprospiria</taxon>
        <taxon>Saprospirales</taxon>
        <taxon>Lewinellaceae</taxon>
        <taxon>Neolewinella</taxon>
    </lineage>
</organism>
<name>A0A840E0N1_9BACT</name>
<keyword evidence="1" id="KW-0812">Transmembrane</keyword>